<keyword evidence="1" id="KW-1133">Transmembrane helix</keyword>
<gene>
    <name evidence="2" type="ORF">ES332_A05G379400v1</name>
</gene>
<dbReference type="Proteomes" id="UP000322667">
    <property type="component" value="Chromosome A05"/>
</dbReference>
<dbReference type="EMBL" id="CM017614">
    <property type="protein sequence ID" value="TYI30331.1"/>
    <property type="molecule type" value="Genomic_DNA"/>
</dbReference>
<keyword evidence="1" id="KW-0812">Transmembrane</keyword>
<evidence type="ECO:0000256" key="1">
    <source>
        <dbReference type="SAM" id="Phobius"/>
    </source>
</evidence>
<sequence>MAHFNLSALPTSDLSLKHLKNPRLLKEIEKTIRFSSFRLPKKSEEMCWRLLRRRGETLKLLKSRCIWAIWANFLLGLWNWVCLGYLVTGSGLAAKKIGPVKFGLGFM</sequence>
<feature type="transmembrane region" description="Helical" evidence="1">
    <location>
        <begin position="67"/>
        <end position="87"/>
    </location>
</feature>
<protein>
    <submittedName>
        <fullName evidence="2">Uncharacterized protein</fullName>
    </submittedName>
</protein>
<evidence type="ECO:0000313" key="3">
    <source>
        <dbReference type="Proteomes" id="UP000322667"/>
    </source>
</evidence>
<keyword evidence="1" id="KW-0472">Membrane</keyword>
<dbReference type="AlphaFoldDB" id="A0A5D2QNX5"/>
<evidence type="ECO:0000313" key="2">
    <source>
        <dbReference type="EMBL" id="TYI30331.1"/>
    </source>
</evidence>
<organism evidence="2 3">
    <name type="scientific">Gossypium tomentosum</name>
    <name type="common">Hawaiian cotton</name>
    <name type="synonym">Gossypium sandvicense</name>
    <dbReference type="NCBI Taxonomy" id="34277"/>
    <lineage>
        <taxon>Eukaryota</taxon>
        <taxon>Viridiplantae</taxon>
        <taxon>Streptophyta</taxon>
        <taxon>Embryophyta</taxon>
        <taxon>Tracheophyta</taxon>
        <taxon>Spermatophyta</taxon>
        <taxon>Magnoliopsida</taxon>
        <taxon>eudicotyledons</taxon>
        <taxon>Gunneridae</taxon>
        <taxon>Pentapetalae</taxon>
        <taxon>rosids</taxon>
        <taxon>malvids</taxon>
        <taxon>Malvales</taxon>
        <taxon>Malvaceae</taxon>
        <taxon>Malvoideae</taxon>
        <taxon>Gossypium</taxon>
    </lineage>
</organism>
<reference evidence="2 3" key="1">
    <citation type="submission" date="2019-07" db="EMBL/GenBank/DDBJ databases">
        <title>WGS assembly of Gossypium tomentosum.</title>
        <authorList>
            <person name="Chen Z.J."/>
            <person name="Sreedasyam A."/>
            <person name="Ando A."/>
            <person name="Song Q."/>
            <person name="De L."/>
            <person name="Hulse-Kemp A."/>
            <person name="Ding M."/>
            <person name="Ye W."/>
            <person name="Kirkbride R."/>
            <person name="Jenkins J."/>
            <person name="Plott C."/>
            <person name="Lovell J."/>
            <person name="Lin Y.-M."/>
            <person name="Vaughn R."/>
            <person name="Liu B."/>
            <person name="Li W."/>
            <person name="Simpson S."/>
            <person name="Scheffler B."/>
            <person name="Saski C."/>
            <person name="Grover C."/>
            <person name="Hu G."/>
            <person name="Conover J."/>
            <person name="Carlson J."/>
            <person name="Shu S."/>
            <person name="Boston L."/>
            <person name="Williams M."/>
            <person name="Peterson D."/>
            <person name="Mcgee K."/>
            <person name="Jones D."/>
            <person name="Wendel J."/>
            <person name="Stelly D."/>
            <person name="Grimwood J."/>
            <person name="Schmutz J."/>
        </authorList>
    </citation>
    <scope>NUCLEOTIDE SEQUENCE [LARGE SCALE GENOMIC DNA]</scope>
    <source>
        <strain evidence="2">7179.01</strain>
    </source>
</reference>
<proteinExistence type="predicted"/>
<name>A0A5D2QNX5_GOSTO</name>
<accession>A0A5D2QNX5</accession>
<keyword evidence="3" id="KW-1185">Reference proteome</keyword>